<comment type="similarity">
    <text evidence="3">Belongs to the actin-binding proteins ADF family. Twinfilin subfamily.</text>
</comment>
<evidence type="ECO:0000256" key="6">
    <source>
        <dbReference type="ARBA" id="ARBA00023203"/>
    </source>
</evidence>
<dbReference type="Pfam" id="PF00241">
    <property type="entry name" value="Cofilin_ADF"/>
    <property type="match status" value="2"/>
</dbReference>
<keyword evidence="6" id="KW-0009">Actin-binding</keyword>
<keyword evidence="7" id="KW-0206">Cytoskeleton</keyword>
<accession>A0A6B2L9F2</accession>
<dbReference type="GO" id="GO:0051015">
    <property type="term" value="F:actin filament binding"/>
    <property type="evidence" value="ECO:0007669"/>
    <property type="project" value="TreeGrafter"/>
</dbReference>
<dbReference type="FunFam" id="3.40.20.10:FF:000007">
    <property type="entry name" value="Twinfilin-1 isoform 1"/>
    <property type="match status" value="1"/>
</dbReference>
<dbReference type="PROSITE" id="PS51263">
    <property type="entry name" value="ADF_H"/>
    <property type="match status" value="2"/>
</dbReference>
<keyword evidence="4" id="KW-0963">Cytoplasm</keyword>
<comment type="function">
    <text evidence="9">Actin-binding protein involved in motile and morphological processes. Inhibits actin polymerization, likely by sequestering G-actin.</text>
</comment>
<comment type="subcellular location">
    <subcellularLocation>
        <location evidence="2">Cytoplasm</location>
        <location evidence="2">Cell cortex</location>
    </subcellularLocation>
    <subcellularLocation>
        <location evidence="1">Cytoplasm</location>
        <location evidence="1">Cytoskeleton</location>
    </subcellularLocation>
</comment>
<evidence type="ECO:0000256" key="3">
    <source>
        <dbReference type="ARBA" id="ARBA00009557"/>
    </source>
</evidence>
<dbReference type="PANTHER" id="PTHR13759:SF1">
    <property type="entry name" value="TWINFILIN"/>
    <property type="match status" value="1"/>
</dbReference>
<dbReference type="GO" id="GO:0005884">
    <property type="term" value="C:actin filament"/>
    <property type="evidence" value="ECO:0007669"/>
    <property type="project" value="TreeGrafter"/>
</dbReference>
<dbReference type="InterPro" id="IPR002108">
    <property type="entry name" value="ADF-H"/>
</dbReference>
<dbReference type="GO" id="GO:0003785">
    <property type="term" value="F:actin monomer binding"/>
    <property type="evidence" value="ECO:0007669"/>
    <property type="project" value="TreeGrafter"/>
</dbReference>
<dbReference type="InterPro" id="IPR028458">
    <property type="entry name" value="Twinfilin"/>
</dbReference>
<feature type="region of interest" description="Disordered" evidence="11">
    <location>
        <begin position="313"/>
        <end position="335"/>
    </location>
</feature>
<evidence type="ECO:0000256" key="5">
    <source>
        <dbReference type="ARBA" id="ARBA00022737"/>
    </source>
</evidence>
<name>A0A6B2L9F2_9EUKA</name>
<keyword evidence="5" id="KW-0677">Repeat</keyword>
<comment type="subunit">
    <text evidence="8">Interacts with G-actin; ADP-actin form.</text>
</comment>
<organism evidence="13">
    <name type="scientific">Arcella intermedia</name>
    <dbReference type="NCBI Taxonomy" id="1963864"/>
    <lineage>
        <taxon>Eukaryota</taxon>
        <taxon>Amoebozoa</taxon>
        <taxon>Tubulinea</taxon>
        <taxon>Elardia</taxon>
        <taxon>Arcellinida</taxon>
        <taxon>Sphaerothecina</taxon>
        <taxon>Arcellidae</taxon>
        <taxon>Arcella</taxon>
    </lineage>
</organism>
<feature type="domain" description="ADF-H" evidence="12">
    <location>
        <begin position="6"/>
        <end position="141"/>
    </location>
</feature>
<protein>
    <recommendedName>
        <fullName evidence="10">Twinfilin</fullName>
    </recommendedName>
</protein>
<proteinExistence type="inferred from homology"/>
<evidence type="ECO:0000256" key="10">
    <source>
        <dbReference type="ARBA" id="ARBA00069496"/>
    </source>
</evidence>
<dbReference type="FunFam" id="3.40.20.10:FF:000042">
    <property type="entry name" value="Actin depolymerizing protein"/>
    <property type="match status" value="1"/>
</dbReference>
<dbReference type="GO" id="GO:0030042">
    <property type="term" value="P:actin filament depolymerization"/>
    <property type="evidence" value="ECO:0007669"/>
    <property type="project" value="TreeGrafter"/>
</dbReference>
<evidence type="ECO:0000256" key="8">
    <source>
        <dbReference type="ARBA" id="ARBA00038532"/>
    </source>
</evidence>
<dbReference type="SUPFAM" id="SSF55753">
    <property type="entry name" value="Actin depolymerizing proteins"/>
    <property type="match status" value="2"/>
</dbReference>
<dbReference type="CDD" id="cd11285">
    <property type="entry name" value="ADF_Twf-N_like"/>
    <property type="match status" value="1"/>
</dbReference>
<evidence type="ECO:0000256" key="1">
    <source>
        <dbReference type="ARBA" id="ARBA00004245"/>
    </source>
</evidence>
<dbReference type="CDD" id="cd11284">
    <property type="entry name" value="ADF_Twf-C_like"/>
    <property type="match status" value="1"/>
</dbReference>
<dbReference type="Gene3D" id="3.40.20.10">
    <property type="entry name" value="Severin"/>
    <property type="match status" value="2"/>
</dbReference>
<evidence type="ECO:0000259" key="12">
    <source>
        <dbReference type="PROSITE" id="PS51263"/>
    </source>
</evidence>
<dbReference type="GO" id="GO:0051016">
    <property type="term" value="P:barbed-end actin filament capping"/>
    <property type="evidence" value="ECO:0007669"/>
    <property type="project" value="TreeGrafter"/>
</dbReference>
<dbReference type="AlphaFoldDB" id="A0A6B2L9F2"/>
<evidence type="ECO:0000256" key="9">
    <source>
        <dbReference type="ARBA" id="ARBA00056419"/>
    </source>
</evidence>
<evidence type="ECO:0000313" key="13">
    <source>
        <dbReference type="EMBL" id="NDV33561.1"/>
    </source>
</evidence>
<evidence type="ECO:0000256" key="2">
    <source>
        <dbReference type="ARBA" id="ARBA00004544"/>
    </source>
</evidence>
<dbReference type="InterPro" id="IPR029006">
    <property type="entry name" value="ADF-H/Gelsolin-like_dom_sf"/>
</dbReference>
<dbReference type="EMBL" id="GIBP01004592">
    <property type="protein sequence ID" value="NDV33561.1"/>
    <property type="molecule type" value="Transcribed_RNA"/>
</dbReference>
<dbReference type="SMART" id="SM00102">
    <property type="entry name" value="ADF"/>
    <property type="match status" value="2"/>
</dbReference>
<feature type="domain" description="ADF-H" evidence="12">
    <location>
        <begin position="178"/>
        <end position="311"/>
    </location>
</feature>
<evidence type="ECO:0000256" key="11">
    <source>
        <dbReference type="SAM" id="MobiDB-lite"/>
    </source>
</evidence>
<dbReference type="PANTHER" id="PTHR13759">
    <property type="entry name" value="TWINFILIN"/>
    <property type="match status" value="1"/>
</dbReference>
<evidence type="ECO:0000256" key="4">
    <source>
        <dbReference type="ARBA" id="ARBA00022490"/>
    </source>
</evidence>
<reference evidence="13" key="1">
    <citation type="journal article" date="2020" name="J. Eukaryot. Microbiol.">
        <title>De novo Sequencing, Assembly and Annotation of the Transcriptome for the Free-Living Testate Amoeba Arcella intermedia.</title>
        <authorList>
            <person name="Ribeiro G.M."/>
            <person name="Porfirio-Sousa A.L."/>
            <person name="Maurer-Alcala X.X."/>
            <person name="Katz L.A."/>
            <person name="Lahr D.J.G."/>
        </authorList>
    </citation>
    <scope>NUCLEOTIDE SEQUENCE</scope>
</reference>
<dbReference type="GO" id="GO:0005938">
    <property type="term" value="C:cell cortex"/>
    <property type="evidence" value="ECO:0007669"/>
    <property type="project" value="UniProtKB-SubCell"/>
</dbReference>
<sequence length="335" mass="36984">MSHSSGITVSDGLLSTYSDSSRNSGVRAIKIQIKNEAVLEVIKTIDPVAEWEKDFDLVPTLLDEREAAYVLYRTDLKNDLNNHLWYLLCYVPDKCKVRDKMVYASTRANLKSGIGSVGIVDEIFGTHATDFNSAGFVAWKQHQEADVPLTELEQQKNEEVEAGLFKGGAGTSTAYVHGVAFPVDEPVVTALDALKAGDINYLQVGIDPDNEKIILKDSGTHDISAVPAQFPNNEPRFHFFKWTHENDGEVVNSILYCYSCPSSPVKLRMLYSTSKANVAAVAQDRGVVVDLKLEISNADEFLESDIRAQLHPPKAETKKTFAKPKPAGGRQLIKK</sequence>
<evidence type="ECO:0000256" key="7">
    <source>
        <dbReference type="ARBA" id="ARBA00023212"/>
    </source>
</evidence>